<gene>
    <name evidence="14" type="ORF">CONCODRAFT_16126</name>
</gene>
<dbReference type="STRING" id="796925.A0A137PBV6"/>
<keyword evidence="7" id="KW-0833">Ubl conjugation pathway</keyword>
<evidence type="ECO:0000256" key="5">
    <source>
        <dbReference type="ARBA" id="ARBA00022723"/>
    </source>
</evidence>
<dbReference type="GO" id="GO:0005634">
    <property type="term" value="C:nucleus"/>
    <property type="evidence" value="ECO:0007669"/>
    <property type="project" value="UniProtKB-SubCell"/>
</dbReference>
<dbReference type="EMBL" id="KQ964452">
    <property type="protein sequence ID" value="KXN72480.1"/>
    <property type="molecule type" value="Genomic_DNA"/>
</dbReference>
<evidence type="ECO:0000259" key="13">
    <source>
        <dbReference type="PROSITE" id="PS51044"/>
    </source>
</evidence>
<evidence type="ECO:0000256" key="9">
    <source>
        <dbReference type="ARBA" id="ARBA00023242"/>
    </source>
</evidence>
<dbReference type="PANTHER" id="PTHR21330">
    <property type="entry name" value="E3 SUMO-PROTEIN LIGASE NSE2"/>
    <property type="match status" value="1"/>
</dbReference>
<dbReference type="InterPro" id="IPR004181">
    <property type="entry name" value="Znf_MIZ"/>
</dbReference>
<evidence type="ECO:0000256" key="10">
    <source>
        <dbReference type="PROSITE-ProRule" id="PRU00452"/>
    </source>
</evidence>
<reference evidence="14 15" key="1">
    <citation type="journal article" date="2015" name="Genome Biol. Evol.">
        <title>Phylogenomic analyses indicate that early fungi evolved digesting cell walls of algal ancestors of land plants.</title>
        <authorList>
            <person name="Chang Y."/>
            <person name="Wang S."/>
            <person name="Sekimoto S."/>
            <person name="Aerts A.L."/>
            <person name="Choi C."/>
            <person name="Clum A."/>
            <person name="LaButti K.M."/>
            <person name="Lindquist E.A."/>
            <person name="Yee Ngan C."/>
            <person name="Ohm R.A."/>
            <person name="Salamov A.A."/>
            <person name="Grigoriev I.V."/>
            <person name="Spatafora J.W."/>
            <person name="Berbee M.L."/>
        </authorList>
    </citation>
    <scope>NUCLEOTIDE SEQUENCE [LARGE SCALE GENOMIC DNA]</scope>
    <source>
        <strain evidence="14 15">NRRL 28638</strain>
    </source>
</reference>
<evidence type="ECO:0000313" key="14">
    <source>
        <dbReference type="EMBL" id="KXN72480.1"/>
    </source>
</evidence>
<dbReference type="GO" id="GO:0000724">
    <property type="term" value="P:double-strand break repair via homologous recombination"/>
    <property type="evidence" value="ECO:0007669"/>
    <property type="project" value="InterPro"/>
</dbReference>
<dbReference type="PROSITE" id="PS51044">
    <property type="entry name" value="ZF_SP_RING"/>
    <property type="match status" value="1"/>
</dbReference>
<dbReference type="GO" id="GO:0061665">
    <property type="term" value="F:SUMO ligase activity"/>
    <property type="evidence" value="ECO:0007669"/>
    <property type="project" value="TreeGrafter"/>
</dbReference>
<proteinExistence type="inferred from homology"/>
<dbReference type="Proteomes" id="UP000070444">
    <property type="component" value="Unassembled WGS sequence"/>
</dbReference>
<evidence type="ECO:0000256" key="2">
    <source>
        <dbReference type="ARBA" id="ARBA00004718"/>
    </source>
</evidence>
<sequence length="265" mass="30663">MSSRRNRRVAESPSHSNGGGGSDNENSNNNNDNDTGLPNVDLYTYTPDVFPLFKRTIENHIDIKNNLDKMLNILTKASVELEEQELRDDLNVIEDQVKTILDNKEKLNYFNLHLRDYQTLARSDGNFGLEESIYDTDYIEYKTKVWKVHHPNQPLPQLGRRSRNNDDLVVEEIRESLKCPITTNYYEDPVVSSQCKHSFSRKAIEECIRSGRGSFTCPVSGCDKIIRQSYLKPNDDLKKKVEEHLTEQQTQAEEQVNFTCCWIVE</sequence>
<feature type="region of interest" description="Disordered" evidence="12">
    <location>
        <begin position="1"/>
        <end position="40"/>
    </location>
</feature>
<keyword evidence="8" id="KW-0862">Zinc</keyword>
<dbReference type="OMA" id="NHEDAGC"/>
<dbReference type="Pfam" id="PF11789">
    <property type="entry name" value="zf-Nse"/>
    <property type="match status" value="1"/>
</dbReference>
<evidence type="ECO:0000313" key="15">
    <source>
        <dbReference type="Proteomes" id="UP000070444"/>
    </source>
</evidence>
<evidence type="ECO:0000256" key="3">
    <source>
        <dbReference type="ARBA" id="ARBA00008212"/>
    </source>
</evidence>
<keyword evidence="4" id="KW-0808">Transferase</keyword>
<dbReference type="OrthoDB" id="26899at2759"/>
<feature type="domain" description="SP-RING-type" evidence="13">
    <location>
        <begin position="164"/>
        <end position="246"/>
    </location>
</feature>
<name>A0A137PBV6_CONC2</name>
<keyword evidence="11" id="KW-0175">Coiled coil</keyword>
<dbReference type="Gene3D" id="3.30.40.10">
    <property type="entry name" value="Zinc/RING finger domain, C3HC4 (zinc finger)"/>
    <property type="match status" value="1"/>
</dbReference>
<dbReference type="UniPathway" id="UPA00886"/>
<evidence type="ECO:0000256" key="1">
    <source>
        <dbReference type="ARBA" id="ARBA00004123"/>
    </source>
</evidence>
<dbReference type="AlphaFoldDB" id="A0A137PBV6"/>
<keyword evidence="9" id="KW-0539">Nucleus</keyword>
<feature type="compositionally biased region" description="Low complexity" evidence="12">
    <location>
        <begin position="23"/>
        <end position="34"/>
    </location>
</feature>
<dbReference type="InterPro" id="IPR013083">
    <property type="entry name" value="Znf_RING/FYVE/PHD"/>
</dbReference>
<keyword evidence="6 10" id="KW-0863">Zinc-finger</keyword>
<keyword evidence="15" id="KW-1185">Reference proteome</keyword>
<evidence type="ECO:0000256" key="11">
    <source>
        <dbReference type="SAM" id="Coils"/>
    </source>
</evidence>
<keyword evidence="5" id="KW-0479">Metal-binding</keyword>
<dbReference type="GO" id="GO:0016567">
    <property type="term" value="P:protein ubiquitination"/>
    <property type="evidence" value="ECO:0007669"/>
    <property type="project" value="InterPro"/>
</dbReference>
<dbReference type="GO" id="GO:0004842">
    <property type="term" value="F:ubiquitin-protein transferase activity"/>
    <property type="evidence" value="ECO:0007669"/>
    <property type="project" value="InterPro"/>
</dbReference>
<dbReference type="SUPFAM" id="SSF57850">
    <property type="entry name" value="RING/U-box"/>
    <property type="match status" value="1"/>
</dbReference>
<evidence type="ECO:0000256" key="6">
    <source>
        <dbReference type="ARBA" id="ARBA00022771"/>
    </source>
</evidence>
<organism evidence="14 15">
    <name type="scientific">Conidiobolus coronatus (strain ATCC 28846 / CBS 209.66 / NRRL 28638)</name>
    <name type="common">Delacroixia coronata</name>
    <dbReference type="NCBI Taxonomy" id="796925"/>
    <lineage>
        <taxon>Eukaryota</taxon>
        <taxon>Fungi</taxon>
        <taxon>Fungi incertae sedis</taxon>
        <taxon>Zoopagomycota</taxon>
        <taxon>Entomophthoromycotina</taxon>
        <taxon>Entomophthoromycetes</taxon>
        <taxon>Entomophthorales</taxon>
        <taxon>Ancylistaceae</taxon>
        <taxon>Conidiobolus</taxon>
    </lineage>
</organism>
<dbReference type="PANTHER" id="PTHR21330:SF1">
    <property type="entry name" value="E3 SUMO-PROTEIN LIGASE NSE2"/>
    <property type="match status" value="1"/>
</dbReference>
<feature type="coiled-coil region" evidence="11">
    <location>
        <begin position="64"/>
        <end position="103"/>
    </location>
</feature>
<dbReference type="SMART" id="SM00504">
    <property type="entry name" value="Ubox"/>
    <property type="match status" value="1"/>
</dbReference>
<dbReference type="InterPro" id="IPR026846">
    <property type="entry name" value="Nse2(Mms21)"/>
</dbReference>
<comment type="subcellular location">
    <subcellularLocation>
        <location evidence="1">Nucleus</location>
    </subcellularLocation>
</comment>
<protein>
    <recommendedName>
        <fullName evidence="13">SP-RING-type domain-containing protein</fullName>
    </recommendedName>
</protein>
<evidence type="ECO:0000256" key="12">
    <source>
        <dbReference type="SAM" id="MobiDB-lite"/>
    </source>
</evidence>
<dbReference type="InterPro" id="IPR003613">
    <property type="entry name" value="Ubox_domain"/>
</dbReference>
<dbReference type="GO" id="GO:0016925">
    <property type="term" value="P:protein sumoylation"/>
    <property type="evidence" value="ECO:0007669"/>
    <property type="project" value="UniProtKB-UniPathway"/>
</dbReference>
<evidence type="ECO:0000256" key="7">
    <source>
        <dbReference type="ARBA" id="ARBA00022786"/>
    </source>
</evidence>
<evidence type="ECO:0000256" key="4">
    <source>
        <dbReference type="ARBA" id="ARBA00022679"/>
    </source>
</evidence>
<comment type="pathway">
    <text evidence="2">Protein modification; protein sumoylation.</text>
</comment>
<accession>A0A137PBV6</accession>
<dbReference type="GO" id="GO:0008270">
    <property type="term" value="F:zinc ion binding"/>
    <property type="evidence" value="ECO:0007669"/>
    <property type="project" value="UniProtKB-KW"/>
</dbReference>
<dbReference type="GO" id="GO:0030915">
    <property type="term" value="C:Smc5-Smc6 complex"/>
    <property type="evidence" value="ECO:0007669"/>
    <property type="project" value="InterPro"/>
</dbReference>
<comment type="similarity">
    <text evidence="3">Belongs to the NSE2 family.</text>
</comment>
<evidence type="ECO:0000256" key="8">
    <source>
        <dbReference type="ARBA" id="ARBA00022833"/>
    </source>
</evidence>
<dbReference type="CDD" id="cd16651">
    <property type="entry name" value="SPL-RING_NSE2"/>
    <property type="match status" value="1"/>
</dbReference>